<protein>
    <submittedName>
        <fullName evidence="1">Uncharacterized protein</fullName>
    </submittedName>
</protein>
<comment type="caution">
    <text evidence="1">The sequence shown here is derived from an EMBL/GenBank/DDBJ whole genome shotgun (WGS) entry which is preliminary data.</text>
</comment>
<sequence length="51" mass="5838">MKLNDLMQKSLEETLKGADVVKVTPISDDYGIVKKIIIEYVPVEENKKARF</sequence>
<accession>A0ABS7ALR4</accession>
<proteinExistence type="predicted"/>
<gene>
    <name evidence="1" type="ORF">KYD98_02840</name>
</gene>
<dbReference type="RefSeq" id="WP_219778078.1">
    <property type="nucleotide sequence ID" value="NZ_JAHXPT010000002.1"/>
</dbReference>
<dbReference type="EMBL" id="JAHXPT010000002">
    <property type="protein sequence ID" value="MBW6409018.1"/>
    <property type="molecule type" value="Genomic_DNA"/>
</dbReference>
<name>A0ABS7ALR4_9CLOT</name>
<evidence type="ECO:0000313" key="2">
    <source>
        <dbReference type="Proteomes" id="UP001519921"/>
    </source>
</evidence>
<keyword evidence="2" id="KW-1185">Reference proteome</keyword>
<evidence type="ECO:0000313" key="1">
    <source>
        <dbReference type="EMBL" id="MBW6409018.1"/>
    </source>
</evidence>
<reference evidence="1 2" key="1">
    <citation type="submission" date="2021-07" db="EMBL/GenBank/DDBJ databases">
        <title>Clostridium weizhouense sp. nov., an anaerobic bacterium isolated from activated sludge of Petroleum wastewater.</title>
        <authorList>
            <person name="Li Q."/>
        </authorList>
    </citation>
    <scope>NUCLEOTIDE SEQUENCE [LARGE SCALE GENOMIC DNA]</scope>
    <source>
        <strain evidence="1 2">YB-6</strain>
    </source>
</reference>
<organism evidence="1 2">
    <name type="scientific">Clostridium weizhouense</name>
    <dbReference type="NCBI Taxonomy" id="2859781"/>
    <lineage>
        <taxon>Bacteria</taxon>
        <taxon>Bacillati</taxon>
        <taxon>Bacillota</taxon>
        <taxon>Clostridia</taxon>
        <taxon>Eubacteriales</taxon>
        <taxon>Clostridiaceae</taxon>
        <taxon>Clostridium</taxon>
    </lineage>
</organism>
<dbReference type="Proteomes" id="UP001519921">
    <property type="component" value="Unassembled WGS sequence"/>
</dbReference>